<evidence type="ECO:0000256" key="1">
    <source>
        <dbReference type="SAM" id="Coils"/>
    </source>
</evidence>
<keyword evidence="1" id="KW-0175">Coiled coil</keyword>
<name>X0YIC5_9ZZZZ</name>
<comment type="caution">
    <text evidence="2">The sequence shown here is derived from an EMBL/GenBank/DDBJ whole genome shotgun (WGS) entry which is preliminary data.</text>
</comment>
<sequence length="245" mass="27799">FKATVTSKEDLYQVDREVEGTPPVTLLEIVQAAGTKASLYGSVEAHRIMDQWTLQSPQIQVGFEQFGSPRGAFGPKSYVRGSNEAKAALRQQAVNAEIEAQARRAALEQKERERIAREEQEERERIARQEREEKERIALEAQLKKEEEQREMEREAAYEKLILATVPGTRYIGTIARDDEVHRICLVFTEQTSFMISAEVTCLDRPEEKQTFRGQLISDLQLEKGTNAPYPIVMNPTGGSDWAIT</sequence>
<feature type="non-terminal residue" evidence="2">
    <location>
        <position position="245"/>
    </location>
</feature>
<feature type="non-terminal residue" evidence="2">
    <location>
        <position position="1"/>
    </location>
</feature>
<organism evidence="2">
    <name type="scientific">marine sediment metagenome</name>
    <dbReference type="NCBI Taxonomy" id="412755"/>
    <lineage>
        <taxon>unclassified sequences</taxon>
        <taxon>metagenomes</taxon>
        <taxon>ecological metagenomes</taxon>
    </lineage>
</organism>
<reference evidence="2" key="1">
    <citation type="journal article" date="2014" name="Front. Microbiol.">
        <title>High frequency of phylogenetically diverse reductive dehalogenase-homologous genes in deep subseafloor sedimentary metagenomes.</title>
        <authorList>
            <person name="Kawai M."/>
            <person name="Futagami T."/>
            <person name="Toyoda A."/>
            <person name="Takaki Y."/>
            <person name="Nishi S."/>
            <person name="Hori S."/>
            <person name="Arai W."/>
            <person name="Tsubouchi T."/>
            <person name="Morono Y."/>
            <person name="Uchiyama I."/>
            <person name="Ito T."/>
            <person name="Fujiyama A."/>
            <person name="Inagaki F."/>
            <person name="Takami H."/>
        </authorList>
    </citation>
    <scope>NUCLEOTIDE SEQUENCE</scope>
    <source>
        <strain evidence="2">Expedition CK06-06</strain>
    </source>
</reference>
<dbReference type="EMBL" id="BARS01047119">
    <property type="protein sequence ID" value="GAG36561.1"/>
    <property type="molecule type" value="Genomic_DNA"/>
</dbReference>
<accession>X0YIC5</accession>
<dbReference type="AlphaFoldDB" id="X0YIC5"/>
<gene>
    <name evidence="2" type="ORF">S01H1_70820</name>
</gene>
<evidence type="ECO:0000313" key="2">
    <source>
        <dbReference type="EMBL" id="GAG36561.1"/>
    </source>
</evidence>
<protein>
    <submittedName>
        <fullName evidence="2">Uncharacterized protein</fullName>
    </submittedName>
</protein>
<feature type="coiled-coil region" evidence="1">
    <location>
        <begin position="93"/>
        <end position="156"/>
    </location>
</feature>
<proteinExistence type="predicted"/>